<evidence type="ECO:0000256" key="1">
    <source>
        <dbReference type="SAM" id="MobiDB-lite"/>
    </source>
</evidence>
<keyword evidence="3" id="KW-1185">Reference proteome</keyword>
<evidence type="ECO:0000313" key="2">
    <source>
        <dbReference type="EnsemblPlants" id="AET1Gv20131400.1"/>
    </source>
</evidence>
<evidence type="ECO:0000313" key="3">
    <source>
        <dbReference type="Proteomes" id="UP000015105"/>
    </source>
</evidence>
<feature type="compositionally biased region" description="Basic residues" evidence="1">
    <location>
        <begin position="242"/>
        <end position="267"/>
    </location>
</feature>
<protein>
    <submittedName>
        <fullName evidence="2">Uncharacterized protein</fullName>
    </submittedName>
</protein>
<sequence length="267" mass="28865">MLLTVEAPMSMFITTICSWMASSGDAPPMMSPVMAPGSAISPTVLALSITGDSAITSDRRTCCAVACRGVAPSASAVSTCDEEAPLRLDVLVELLHGDAGDGHGVADHHAGDGDDVPRREGEHAEHHEQEHGDGRAGQDGHARDVPAARDLPGAAPRGVAGDGDHEEVGEQDPERAALGEDEVEHEADDRELQEGARDGVEHLRLHAQPLREAQRHRHGHHGGRRQRLEHAHGEVPPEPRRPRVHLLRQVQRRRRRHGRRALLRGVS</sequence>
<accession>A0A452XRD3</accession>
<reference evidence="2" key="5">
    <citation type="journal article" date="2021" name="G3 (Bethesda)">
        <title>Aegilops tauschii genome assembly Aet v5.0 features greater sequence contiguity and improved annotation.</title>
        <authorList>
            <person name="Wang L."/>
            <person name="Zhu T."/>
            <person name="Rodriguez J.C."/>
            <person name="Deal K.R."/>
            <person name="Dubcovsky J."/>
            <person name="McGuire P.E."/>
            <person name="Lux T."/>
            <person name="Spannagl M."/>
            <person name="Mayer K.F.X."/>
            <person name="Baldrich P."/>
            <person name="Meyers B.C."/>
            <person name="Huo N."/>
            <person name="Gu Y.Q."/>
            <person name="Zhou H."/>
            <person name="Devos K.M."/>
            <person name="Bennetzen J.L."/>
            <person name="Unver T."/>
            <person name="Budak H."/>
            <person name="Gulick P.J."/>
            <person name="Galiba G."/>
            <person name="Kalapos B."/>
            <person name="Nelson D.R."/>
            <person name="Li P."/>
            <person name="You F.M."/>
            <person name="Luo M.C."/>
            <person name="Dvorak J."/>
        </authorList>
    </citation>
    <scope>NUCLEOTIDE SEQUENCE [LARGE SCALE GENOMIC DNA]</scope>
    <source>
        <strain evidence="2">cv. AL8/78</strain>
    </source>
</reference>
<reference evidence="3" key="2">
    <citation type="journal article" date="2017" name="Nat. Plants">
        <title>The Aegilops tauschii genome reveals multiple impacts of transposons.</title>
        <authorList>
            <person name="Zhao G."/>
            <person name="Zou C."/>
            <person name="Li K."/>
            <person name="Wang K."/>
            <person name="Li T."/>
            <person name="Gao L."/>
            <person name="Zhang X."/>
            <person name="Wang H."/>
            <person name="Yang Z."/>
            <person name="Liu X."/>
            <person name="Jiang W."/>
            <person name="Mao L."/>
            <person name="Kong X."/>
            <person name="Jiao Y."/>
            <person name="Jia J."/>
        </authorList>
    </citation>
    <scope>NUCLEOTIDE SEQUENCE [LARGE SCALE GENOMIC DNA]</scope>
    <source>
        <strain evidence="3">cv. AL8/78</strain>
    </source>
</reference>
<feature type="compositionally biased region" description="Basic and acidic residues" evidence="1">
    <location>
        <begin position="226"/>
        <end position="241"/>
    </location>
</feature>
<proteinExistence type="predicted"/>
<feature type="compositionally biased region" description="Basic residues" evidence="1">
    <location>
        <begin position="214"/>
        <end position="225"/>
    </location>
</feature>
<feature type="compositionally biased region" description="Basic and acidic residues" evidence="1">
    <location>
        <begin position="162"/>
        <end position="178"/>
    </location>
</feature>
<reference evidence="2" key="4">
    <citation type="submission" date="2019-03" db="UniProtKB">
        <authorList>
            <consortium name="EnsemblPlants"/>
        </authorList>
    </citation>
    <scope>IDENTIFICATION</scope>
</reference>
<feature type="region of interest" description="Disordered" evidence="1">
    <location>
        <begin position="211"/>
        <end position="267"/>
    </location>
</feature>
<name>A0A452XRD3_AEGTS</name>
<dbReference type="Proteomes" id="UP000015105">
    <property type="component" value="Chromosome 1D"/>
</dbReference>
<feature type="region of interest" description="Disordered" evidence="1">
    <location>
        <begin position="101"/>
        <end position="192"/>
    </location>
</feature>
<reference evidence="3" key="1">
    <citation type="journal article" date="2014" name="Science">
        <title>Ancient hybridizations among the ancestral genomes of bread wheat.</title>
        <authorList>
            <consortium name="International Wheat Genome Sequencing Consortium,"/>
            <person name="Marcussen T."/>
            <person name="Sandve S.R."/>
            <person name="Heier L."/>
            <person name="Spannagl M."/>
            <person name="Pfeifer M."/>
            <person name="Jakobsen K.S."/>
            <person name="Wulff B.B."/>
            <person name="Steuernagel B."/>
            <person name="Mayer K.F."/>
            <person name="Olsen O.A."/>
        </authorList>
    </citation>
    <scope>NUCLEOTIDE SEQUENCE [LARGE SCALE GENOMIC DNA]</scope>
    <source>
        <strain evidence="3">cv. AL8/78</strain>
    </source>
</reference>
<reference evidence="2" key="3">
    <citation type="journal article" date="2017" name="Nature">
        <title>Genome sequence of the progenitor of the wheat D genome Aegilops tauschii.</title>
        <authorList>
            <person name="Luo M.C."/>
            <person name="Gu Y.Q."/>
            <person name="Puiu D."/>
            <person name="Wang H."/>
            <person name="Twardziok S.O."/>
            <person name="Deal K.R."/>
            <person name="Huo N."/>
            <person name="Zhu T."/>
            <person name="Wang L."/>
            <person name="Wang Y."/>
            <person name="McGuire P.E."/>
            <person name="Liu S."/>
            <person name="Long H."/>
            <person name="Ramasamy R.K."/>
            <person name="Rodriguez J.C."/>
            <person name="Van S.L."/>
            <person name="Yuan L."/>
            <person name="Wang Z."/>
            <person name="Xia Z."/>
            <person name="Xiao L."/>
            <person name="Anderson O.D."/>
            <person name="Ouyang S."/>
            <person name="Liang Y."/>
            <person name="Zimin A.V."/>
            <person name="Pertea G."/>
            <person name="Qi P."/>
            <person name="Bennetzen J.L."/>
            <person name="Dai X."/>
            <person name="Dawson M.W."/>
            <person name="Muller H.G."/>
            <person name="Kugler K."/>
            <person name="Rivarola-Duarte L."/>
            <person name="Spannagl M."/>
            <person name="Mayer K.F.X."/>
            <person name="Lu F.H."/>
            <person name="Bevan M.W."/>
            <person name="Leroy P."/>
            <person name="Li P."/>
            <person name="You F.M."/>
            <person name="Sun Q."/>
            <person name="Liu Z."/>
            <person name="Lyons E."/>
            <person name="Wicker T."/>
            <person name="Salzberg S.L."/>
            <person name="Devos K.M."/>
            <person name="Dvorak J."/>
        </authorList>
    </citation>
    <scope>NUCLEOTIDE SEQUENCE [LARGE SCALE GENOMIC DNA]</scope>
    <source>
        <strain evidence="2">cv. AL8/78</strain>
    </source>
</reference>
<feature type="compositionally biased region" description="Basic and acidic residues" evidence="1">
    <location>
        <begin position="101"/>
        <end position="147"/>
    </location>
</feature>
<dbReference type="EnsemblPlants" id="AET1Gv20131400.1">
    <property type="protein sequence ID" value="AET1Gv20131400.1"/>
    <property type="gene ID" value="AET1Gv20131400"/>
</dbReference>
<dbReference type="Gramene" id="AET1Gv20131400.1">
    <property type="protein sequence ID" value="AET1Gv20131400.1"/>
    <property type="gene ID" value="AET1Gv20131400"/>
</dbReference>
<organism evidence="2 3">
    <name type="scientific">Aegilops tauschii subsp. strangulata</name>
    <name type="common">Goatgrass</name>
    <dbReference type="NCBI Taxonomy" id="200361"/>
    <lineage>
        <taxon>Eukaryota</taxon>
        <taxon>Viridiplantae</taxon>
        <taxon>Streptophyta</taxon>
        <taxon>Embryophyta</taxon>
        <taxon>Tracheophyta</taxon>
        <taxon>Spermatophyta</taxon>
        <taxon>Magnoliopsida</taxon>
        <taxon>Liliopsida</taxon>
        <taxon>Poales</taxon>
        <taxon>Poaceae</taxon>
        <taxon>BOP clade</taxon>
        <taxon>Pooideae</taxon>
        <taxon>Triticodae</taxon>
        <taxon>Triticeae</taxon>
        <taxon>Triticinae</taxon>
        <taxon>Aegilops</taxon>
    </lineage>
</organism>
<dbReference type="AlphaFoldDB" id="A0A452XRD3"/>